<reference evidence="3" key="1">
    <citation type="journal article" date="2019" name="Int. J. Syst. Evol. Microbiol.">
        <title>The Global Catalogue of Microorganisms (GCM) 10K type strain sequencing project: providing services to taxonomists for standard genome sequencing and annotation.</title>
        <authorList>
            <consortium name="The Broad Institute Genomics Platform"/>
            <consortium name="The Broad Institute Genome Sequencing Center for Infectious Disease"/>
            <person name="Wu L."/>
            <person name="Ma J."/>
        </authorList>
    </citation>
    <scope>NUCLEOTIDE SEQUENCE [LARGE SCALE GENOMIC DNA]</scope>
    <source>
        <strain evidence="3">JCM 17906</strain>
    </source>
</reference>
<name>A0ABP8S1F4_9PSEU</name>
<sequence>MTATSGATRVKDVCRQVRSKVAGPFWVTIDLMFDTQENYDQYAESPALSAEAIGAIYRIDPAAISLYPVPQLRVLKISYPRRSPQGGVEERDLHSGQQYAYLLDHPLD</sequence>
<dbReference type="Pfam" id="PF14330">
    <property type="entry name" value="DUF4387"/>
    <property type="match status" value="1"/>
</dbReference>
<keyword evidence="3" id="KW-1185">Reference proteome</keyword>
<protein>
    <submittedName>
        <fullName evidence="2">DUF4387 domain-containing protein</fullName>
    </submittedName>
</protein>
<comment type="caution">
    <text evidence="2">The sequence shown here is derived from an EMBL/GenBank/DDBJ whole genome shotgun (WGS) entry which is preliminary data.</text>
</comment>
<accession>A0ABP8S1F4</accession>
<dbReference type="EMBL" id="BAABGT010000099">
    <property type="protein sequence ID" value="GAA4557073.1"/>
    <property type="molecule type" value="Genomic_DNA"/>
</dbReference>
<organism evidence="2 3">
    <name type="scientific">Pseudonocardia xishanensis</name>
    <dbReference type="NCBI Taxonomy" id="630995"/>
    <lineage>
        <taxon>Bacteria</taxon>
        <taxon>Bacillati</taxon>
        <taxon>Actinomycetota</taxon>
        <taxon>Actinomycetes</taxon>
        <taxon>Pseudonocardiales</taxon>
        <taxon>Pseudonocardiaceae</taxon>
        <taxon>Pseudonocardia</taxon>
    </lineage>
</organism>
<dbReference type="InterPro" id="IPR025496">
    <property type="entry name" value="DUF4387"/>
</dbReference>
<feature type="domain" description="DUF4387" evidence="1">
    <location>
        <begin position="11"/>
        <end position="104"/>
    </location>
</feature>
<evidence type="ECO:0000259" key="1">
    <source>
        <dbReference type="Pfam" id="PF14330"/>
    </source>
</evidence>
<proteinExistence type="predicted"/>
<evidence type="ECO:0000313" key="3">
    <source>
        <dbReference type="Proteomes" id="UP001501598"/>
    </source>
</evidence>
<gene>
    <name evidence="2" type="ORF">GCM10023175_60710</name>
</gene>
<evidence type="ECO:0000313" key="2">
    <source>
        <dbReference type="EMBL" id="GAA4557073.1"/>
    </source>
</evidence>
<dbReference type="RefSeq" id="WP_345426149.1">
    <property type="nucleotide sequence ID" value="NZ_BAABGT010000099.1"/>
</dbReference>
<dbReference type="Proteomes" id="UP001501598">
    <property type="component" value="Unassembled WGS sequence"/>
</dbReference>